<dbReference type="RefSeq" id="XP_017992846.1">
    <property type="nucleotide sequence ID" value="XM_018136732.1"/>
</dbReference>
<dbReference type="SUPFAM" id="SSF53254">
    <property type="entry name" value="Phosphoglycerate mutase-like"/>
    <property type="match status" value="1"/>
</dbReference>
<dbReference type="Gene3D" id="3.40.50.1240">
    <property type="entry name" value="Phosphoglycerate mutase-like"/>
    <property type="match status" value="1"/>
</dbReference>
<name>A0A0M8MVL6_9BASI</name>
<keyword evidence="1" id="KW-0378">Hydrolase</keyword>
<dbReference type="GO" id="GO:0003993">
    <property type="term" value="F:acid phosphatase activity"/>
    <property type="evidence" value="ECO:0007669"/>
    <property type="project" value="TreeGrafter"/>
</dbReference>
<evidence type="ECO:0000313" key="4">
    <source>
        <dbReference type="Proteomes" id="UP000037751"/>
    </source>
</evidence>
<dbReference type="PROSITE" id="PS00616">
    <property type="entry name" value="HIS_ACID_PHOSPHAT_1"/>
    <property type="match status" value="1"/>
</dbReference>
<dbReference type="GeneID" id="28728607"/>
<gene>
    <name evidence="3" type="ORF">Malapachy_2240</name>
</gene>
<keyword evidence="4" id="KW-1185">Reference proteome</keyword>
<evidence type="ECO:0000256" key="2">
    <source>
        <dbReference type="SAM" id="SignalP"/>
    </source>
</evidence>
<dbReference type="Proteomes" id="UP000037751">
    <property type="component" value="Unassembled WGS sequence"/>
</dbReference>
<dbReference type="Pfam" id="PF00328">
    <property type="entry name" value="His_Phos_2"/>
    <property type="match status" value="1"/>
</dbReference>
<dbReference type="InterPro" id="IPR033379">
    <property type="entry name" value="Acid_Pase_AS"/>
</dbReference>
<sequence>MLHAALYLVPWALLVLPSLADPITSWNNVTGNANVTFPTAVGNTGDVAPGALPFKVQVDKLNSTTFQKVYAPEMRWLPRDAEKDNATSDDIFANLGAYTPWRPADGLFPETEAYKPLPDQCTMKQVHLLVRHGARYPTDGMDEGPGTIGALVLNSTRNNTFSAKGNMAFLNTWNYSLGQAVLVHQGAQELFDAGVKHYYDYARLLQNVSSKPVIRTTSSSRVLDSARYWTLGFFGWDADQKMNLEVISEADKYNNTLEPKYACPNGKAFAFGDKMRQEWQKVYLKDALARIQNDTSGVTWTISDMANMIQLCPYETVGMGYSNFCSIFTKSEWEGYEYDMDLKFQGNSGFMNPTSKAMGMGYVQDFLARVTKHALQVPSAEQNKTLERNTTYFPLDQPLYADFSHDTVMVNILTSFNITQLADQMNSTSPDPTRRFRASHIVPFGSRFAFEIMECDKGEQYIRVKINEAIVPLNEGQGCEPRVDGLCKLQDFVSHLQKAMSSIPFALTCYGKNGTDIAVTHTVEHGMLTPEQILSNNTSSRT</sequence>
<organism evidence="3 4">
    <name type="scientific">Malassezia pachydermatis</name>
    <dbReference type="NCBI Taxonomy" id="77020"/>
    <lineage>
        <taxon>Eukaryota</taxon>
        <taxon>Fungi</taxon>
        <taxon>Dikarya</taxon>
        <taxon>Basidiomycota</taxon>
        <taxon>Ustilaginomycotina</taxon>
        <taxon>Malasseziomycetes</taxon>
        <taxon>Malasseziales</taxon>
        <taxon>Malasseziaceae</taxon>
        <taxon>Malassezia</taxon>
    </lineage>
</organism>
<dbReference type="EMBL" id="LGAV01000002">
    <property type="protein sequence ID" value="KOS15214.1"/>
    <property type="molecule type" value="Genomic_DNA"/>
</dbReference>
<protein>
    <submittedName>
        <fullName evidence="3">Acid phosphatase</fullName>
    </submittedName>
</protein>
<dbReference type="OrthoDB" id="6509975at2759"/>
<dbReference type="CDD" id="cd07061">
    <property type="entry name" value="HP_HAP_like"/>
    <property type="match status" value="1"/>
</dbReference>
<proteinExistence type="predicted"/>
<accession>A0A0M8MVL6</accession>
<dbReference type="InterPro" id="IPR029033">
    <property type="entry name" value="His_PPase_superfam"/>
</dbReference>
<evidence type="ECO:0000256" key="1">
    <source>
        <dbReference type="ARBA" id="ARBA00022801"/>
    </source>
</evidence>
<keyword evidence="2" id="KW-0732">Signal</keyword>
<dbReference type="InterPro" id="IPR000560">
    <property type="entry name" value="His_Pase_clade-2"/>
</dbReference>
<dbReference type="AlphaFoldDB" id="A0A0M8MVL6"/>
<dbReference type="VEuPathDB" id="FungiDB:Malapachy_2240"/>
<reference evidence="3 4" key="1">
    <citation type="submission" date="2015-07" db="EMBL/GenBank/DDBJ databases">
        <title>Draft Genome Sequence of Malassezia furfur CBS1878 and Malassezia pachydermatis CBS1879.</title>
        <authorList>
            <person name="Triana S."/>
            <person name="Ohm R."/>
            <person name="Gonzalez A."/>
            <person name="DeCock H."/>
            <person name="Restrepo S."/>
            <person name="Celis A."/>
        </authorList>
    </citation>
    <scope>NUCLEOTIDE SEQUENCE [LARGE SCALE GENOMIC DNA]</scope>
    <source>
        <strain evidence="3 4">CBS 1879</strain>
    </source>
</reference>
<comment type="caution">
    <text evidence="3">The sequence shown here is derived from an EMBL/GenBank/DDBJ whole genome shotgun (WGS) entry which is preliminary data.</text>
</comment>
<feature type="signal peptide" evidence="2">
    <location>
        <begin position="1"/>
        <end position="20"/>
    </location>
</feature>
<feature type="chain" id="PRO_5005818893" evidence="2">
    <location>
        <begin position="21"/>
        <end position="542"/>
    </location>
</feature>
<evidence type="ECO:0000313" key="3">
    <source>
        <dbReference type="EMBL" id="KOS15214.1"/>
    </source>
</evidence>
<dbReference type="PANTHER" id="PTHR20963:SF42">
    <property type="entry name" value="PHOSPHOGLYCERATE MUTASE-LIKE PROTEIN"/>
    <property type="match status" value="1"/>
</dbReference>
<dbReference type="STRING" id="77020.A0A0M8MVL6"/>
<dbReference type="PANTHER" id="PTHR20963">
    <property type="entry name" value="MULTIPLE INOSITOL POLYPHOSPHATE PHOSPHATASE-RELATED"/>
    <property type="match status" value="1"/>
</dbReference>